<dbReference type="AlphaFoldDB" id="A0A2B4SBK8"/>
<keyword evidence="2" id="KW-0548">Nucleotidyltransferase</keyword>
<dbReference type="PROSITE" id="PS50878">
    <property type="entry name" value="RT_POL"/>
    <property type="match status" value="1"/>
</dbReference>
<keyword evidence="2" id="KW-0695">RNA-directed DNA polymerase</keyword>
<accession>A0A2B4SBK8</accession>
<sequence>MDYYSSLIDDAGSDSKALFRNINRLLHRKPDKLYPSCTSASDLAKNFANFFTEKIATIKEQLVSRATFSPTVTLFDTSKLDCEMTTLPLTTVKELSEIIGKTASKLCCLDPLPSRLLVPHLNDVLPVICKMVNLSLETGSLPPSLKEAVLSPLLKKPSLDHETLANFTPISNLKMVSKIIEKVVAVRLNRYLEEKNLNEPLQSAYKQYHSCETTLVRVQNDIVLSIDNQQCVILLLLDMSAAFDTVDHGILLQRLSTNFGIKVDIDSWMTLNRLELNKEKTKLLVLHSRHRSLPALASLKIGSEVILPSDSARNVGVIFDNTMTMVPHINSTCKSAFYHLRNITRFRRFISLRTTETLFHAFANSKLDYCNSLAYGLAKYLLQKLQKYVILQSTLPIELVKAKQVETTTTFTAQDNELYSIQATIQEVLKALKNIDPSKACGPDQIPGRILRECSSEIAPSLTRLINISLRVGCVPQDWKRANVVPVYKKGDNEDVCSYRAISLLSLISKITERIVLDRFSNFIADKIYPMQHGFVKGRSTITQLLDTVHRMVRTIDHGEQTDVAFLDFSKAFDSVSHAHLISKLDQSGIKGPLLHWFISYLGNRLQRVVIDGKSSNWLPVTSGVPQGSLLGPALFVLFINDMPSALSHSSTLALFADDAKCFRTIRSYADCALLQDEIDKLVDWSNNWKLAFNVDKCSLCTVTRKRSPIICNYRMGEKALSRVRAQRDLGVLMSDTASFNDHIQAQMRD</sequence>
<feature type="domain" description="Reverse transcriptase" evidence="1">
    <location>
        <begin position="468"/>
        <end position="716"/>
    </location>
</feature>
<dbReference type="GO" id="GO:0003964">
    <property type="term" value="F:RNA-directed DNA polymerase activity"/>
    <property type="evidence" value="ECO:0007669"/>
    <property type="project" value="UniProtKB-KW"/>
</dbReference>
<dbReference type="OrthoDB" id="5954387at2759"/>
<keyword evidence="3" id="KW-1185">Reference proteome</keyword>
<evidence type="ECO:0000313" key="2">
    <source>
        <dbReference type="EMBL" id="PFX25835.1"/>
    </source>
</evidence>
<keyword evidence="2" id="KW-0808">Transferase</keyword>
<dbReference type="PANTHER" id="PTHR33332">
    <property type="entry name" value="REVERSE TRANSCRIPTASE DOMAIN-CONTAINING PROTEIN"/>
    <property type="match status" value="1"/>
</dbReference>
<evidence type="ECO:0000313" key="3">
    <source>
        <dbReference type="Proteomes" id="UP000225706"/>
    </source>
</evidence>
<dbReference type="InterPro" id="IPR000477">
    <property type="entry name" value="RT_dom"/>
</dbReference>
<dbReference type="Proteomes" id="UP000225706">
    <property type="component" value="Unassembled WGS sequence"/>
</dbReference>
<dbReference type="CDD" id="cd01650">
    <property type="entry name" value="RT_nLTR_like"/>
    <property type="match status" value="1"/>
</dbReference>
<dbReference type="Pfam" id="PF00078">
    <property type="entry name" value="RVT_1"/>
    <property type="match status" value="2"/>
</dbReference>
<dbReference type="SUPFAM" id="SSF56672">
    <property type="entry name" value="DNA/RNA polymerases"/>
    <property type="match status" value="1"/>
</dbReference>
<dbReference type="InterPro" id="IPR043502">
    <property type="entry name" value="DNA/RNA_pol_sf"/>
</dbReference>
<comment type="caution">
    <text evidence="2">The sequence shown here is derived from an EMBL/GenBank/DDBJ whole genome shotgun (WGS) entry which is preliminary data.</text>
</comment>
<reference evidence="3" key="1">
    <citation type="journal article" date="2017" name="bioRxiv">
        <title>Comparative analysis of the genomes of Stylophora pistillata and Acropora digitifera provides evidence for extensive differences between species of corals.</title>
        <authorList>
            <person name="Voolstra C.R."/>
            <person name="Li Y."/>
            <person name="Liew Y.J."/>
            <person name="Baumgarten S."/>
            <person name="Zoccola D."/>
            <person name="Flot J.-F."/>
            <person name="Tambutte S."/>
            <person name="Allemand D."/>
            <person name="Aranda M."/>
        </authorList>
    </citation>
    <scope>NUCLEOTIDE SEQUENCE [LARGE SCALE GENOMIC DNA]</scope>
</reference>
<protein>
    <submittedName>
        <fullName evidence="2">RNA-directed DNA polymerase from mobile element jockey</fullName>
    </submittedName>
</protein>
<organism evidence="2 3">
    <name type="scientific">Stylophora pistillata</name>
    <name type="common">Smooth cauliflower coral</name>
    <dbReference type="NCBI Taxonomy" id="50429"/>
    <lineage>
        <taxon>Eukaryota</taxon>
        <taxon>Metazoa</taxon>
        <taxon>Cnidaria</taxon>
        <taxon>Anthozoa</taxon>
        <taxon>Hexacorallia</taxon>
        <taxon>Scleractinia</taxon>
        <taxon>Astrocoeniina</taxon>
        <taxon>Pocilloporidae</taxon>
        <taxon>Stylophora</taxon>
    </lineage>
</organism>
<gene>
    <name evidence="2" type="primary">pol</name>
    <name evidence="2" type="ORF">AWC38_SpisGene9533</name>
</gene>
<evidence type="ECO:0000259" key="1">
    <source>
        <dbReference type="PROSITE" id="PS50878"/>
    </source>
</evidence>
<dbReference type="EMBL" id="LSMT01000141">
    <property type="protein sequence ID" value="PFX25835.1"/>
    <property type="molecule type" value="Genomic_DNA"/>
</dbReference>
<name>A0A2B4SBK8_STYPI</name>
<proteinExistence type="predicted"/>